<feature type="domain" description="START" evidence="18">
    <location>
        <begin position="24"/>
        <end position="195"/>
    </location>
</feature>
<evidence type="ECO:0000256" key="7">
    <source>
        <dbReference type="ARBA" id="ARBA00022846"/>
    </source>
</evidence>
<keyword evidence="4" id="KW-0813">Transport</keyword>
<evidence type="ECO:0000256" key="11">
    <source>
        <dbReference type="ARBA" id="ARBA00023121"/>
    </source>
</evidence>
<dbReference type="GO" id="GO:0008289">
    <property type="term" value="F:lipid binding"/>
    <property type="evidence" value="ECO:0007669"/>
    <property type="project" value="UniProtKB-KW"/>
</dbReference>
<keyword evidence="12" id="KW-0472">Membrane</keyword>
<name>A0A803V2A6_FICAL</name>
<evidence type="ECO:0000256" key="15">
    <source>
        <dbReference type="ARBA" id="ARBA00076937"/>
    </source>
</evidence>
<proteinExistence type="predicted"/>
<evidence type="ECO:0000313" key="19">
    <source>
        <dbReference type="Ensembl" id="ENSFALP00000016862.1"/>
    </source>
</evidence>
<dbReference type="InterPro" id="IPR051213">
    <property type="entry name" value="START_lipid_transfer"/>
</dbReference>
<comment type="subcellular location">
    <subcellularLocation>
        <location evidence="1">Cell projection</location>
        <location evidence="1">Cilium</location>
        <location evidence="1">Flagellum</location>
    </subcellularLocation>
    <subcellularLocation>
        <location evidence="3">Cytoplasm</location>
    </subcellularLocation>
    <subcellularLocation>
        <location evidence="2">Membrane</location>
    </subcellularLocation>
</comment>
<gene>
    <name evidence="19" type="primary">STARD10</name>
</gene>
<reference evidence="19" key="3">
    <citation type="submission" date="2025-09" db="UniProtKB">
        <authorList>
            <consortium name="Ensembl"/>
        </authorList>
    </citation>
    <scope>IDENTIFICATION</scope>
</reference>
<keyword evidence="9" id="KW-0445">Lipid transport</keyword>
<evidence type="ECO:0000256" key="3">
    <source>
        <dbReference type="ARBA" id="ARBA00004496"/>
    </source>
</evidence>
<evidence type="ECO:0000259" key="18">
    <source>
        <dbReference type="PROSITE" id="PS50848"/>
    </source>
</evidence>
<dbReference type="GO" id="GO:0006869">
    <property type="term" value="P:lipid transport"/>
    <property type="evidence" value="ECO:0007669"/>
    <property type="project" value="UniProtKB-KW"/>
</dbReference>
<evidence type="ECO:0000313" key="20">
    <source>
        <dbReference type="Proteomes" id="UP000016665"/>
    </source>
</evidence>
<keyword evidence="20" id="KW-1185">Reference proteome</keyword>
<reference evidence="19" key="2">
    <citation type="submission" date="2025-08" db="UniProtKB">
        <authorList>
            <consortium name="Ensembl"/>
        </authorList>
    </citation>
    <scope>IDENTIFICATION</scope>
</reference>
<keyword evidence="11" id="KW-0446">Lipid-binding</keyword>
<dbReference type="GO" id="GO:0016020">
    <property type="term" value="C:membrane"/>
    <property type="evidence" value="ECO:0007669"/>
    <property type="project" value="UniProtKB-SubCell"/>
</dbReference>
<evidence type="ECO:0000256" key="4">
    <source>
        <dbReference type="ARBA" id="ARBA00022448"/>
    </source>
</evidence>
<protein>
    <recommendedName>
        <fullName evidence="14">START domain-containing protein 10</fullName>
    </recommendedName>
    <alternativeName>
        <fullName evidence="15">PCTP-like protein</fullName>
    </alternativeName>
    <alternativeName>
        <fullName evidence="16">StAR-related lipid transfer protein 10</fullName>
    </alternativeName>
</protein>
<dbReference type="GeneTree" id="ENSGT00510000047611"/>
<dbReference type="InterPro" id="IPR002913">
    <property type="entry name" value="START_lipid-bd_dom"/>
</dbReference>
<accession>A0A803V2A6</accession>
<dbReference type="AlphaFoldDB" id="A0A803V2A6"/>
<evidence type="ECO:0000256" key="9">
    <source>
        <dbReference type="ARBA" id="ARBA00023055"/>
    </source>
</evidence>
<dbReference type="FunFam" id="3.30.530.20:FF:000008">
    <property type="entry name" value="START domain containing 10"/>
    <property type="match status" value="1"/>
</dbReference>
<dbReference type="InterPro" id="IPR041951">
    <property type="entry name" value="STARD10_START"/>
</dbReference>
<evidence type="ECO:0000256" key="6">
    <source>
        <dbReference type="ARBA" id="ARBA00022553"/>
    </source>
</evidence>
<evidence type="ECO:0000256" key="8">
    <source>
        <dbReference type="ARBA" id="ARBA00022990"/>
    </source>
</evidence>
<dbReference type="SMART" id="SM00234">
    <property type="entry name" value="START"/>
    <property type="match status" value="1"/>
</dbReference>
<dbReference type="PANTHER" id="PTHR19308">
    <property type="entry name" value="PHOSPHATIDYLCHOLINE TRANSFER PROTEIN"/>
    <property type="match status" value="1"/>
</dbReference>
<reference evidence="19 20" key="1">
    <citation type="journal article" date="2012" name="Nature">
        <title>The genomic landscape of species divergence in Ficedula flycatchers.</title>
        <authorList>
            <person name="Ellegren H."/>
            <person name="Smeds L."/>
            <person name="Burri R."/>
            <person name="Olason P.I."/>
            <person name="Backstrom N."/>
            <person name="Kawakami T."/>
            <person name="Kunstner A."/>
            <person name="Makinen H."/>
            <person name="Nadachowska-Brzyska K."/>
            <person name="Qvarnstrom A."/>
            <person name="Uebbing S."/>
            <person name="Wolf J.B."/>
        </authorList>
    </citation>
    <scope>NUCLEOTIDE SEQUENCE [LARGE SCALE GENOMIC DNA]</scope>
</reference>
<dbReference type="Pfam" id="PF01852">
    <property type="entry name" value="START"/>
    <property type="match status" value="1"/>
</dbReference>
<dbReference type="Gene3D" id="3.30.530.20">
    <property type="match status" value="1"/>
</dbReference>
<evidence type="ECO:0000256" key="2">
    <source>
        <dbReference type="ARBA" id="ARBA00004370"/>
    </source>
</evidence>
<keyword evidence="10" id="KW-0969">Cilium</keyword>
<sequence>MSGRDSVQIPDDRDFGAFRAECESERGWSLTYSKGGVGVWVQLLEPERALHKIKCRMECRDVPAETLYDVLHDIEYRKKWDTNVIETFDIGRLTANSDVGYYAWRCPKPLKNRDVVTLRSWLPMGSDYIIMNYSVKHPKYPPRKDMVRAVSIQTGYLIEGTGAKSCTITYLAQVDPKGSLPKWVVNKSSQFLAPKVSLWRWGGSGVGARGLFAHLPLPSQAMKKMYKACLKYPEWKQKHDPHFKPWLFPEQSRLPALALSELSLQHADSLENIDESSLAESKEDRGEGSDEDSLT</sequence>
<dbReference type="GO" id="GO:0031514">
    <property type="term" value="C:motile cilium"/>
    <property type="evidence" value="ECO:0007669"/>
    <property type="project" value="UniProtKB-SubCell"/>
</dbReference>
<evidence type="ECO:0000256" key="10">
    <source>
        <dbReference type="ARBA" id="ARBA00023069"/>
    </source>
</evidence>
<evidence type="ECO:0000256" key="13">
    <source>
        <dbReference type="ARBA" id="ARBA00023273"/>
    </source>
</evidence>
<dbReference type="PROSITE" id="PS50848">
    <property type="entry name" value="START"/>
    <property type="match status" value="1"/>
</dbReference>
<dbReference type="GO" id="GO:0005829">
    <property type="term" value="C:cytosol"/>
    <property type="evidence" value="ECO:0007669"/>
    <property type="project" value="Ensembl"/>
</dbReference>
<evidence type="ECO:0000256" key="5">
    <source>
        <dbReference type="ARBA" id="ARBA00022490"/>
    </source>
</evidence>
<dbReference type="Proteomes" id="UP000016665">
    <property type="component" value="Chromosome 1"/>
</dbReference>
<evidence type="ECO:0000256" key="14">
    <source>
        <dbReference type="ARBA" id="ARBA00070345"/>
    </source>
</evidence>
<dbReference type="GO" id="GO:0005902">
    <property type="term" value="C:microvillus"/>
    <property type="evidence" value="ECO:0007669"/>
    <property type="project" value="TreeGrafter"/>
</dbReference>
<dbReference type="PANTHER" id="PTHR19308:SF7">
    <property type="entry name" value="START DOMAIN-CONTAINING PROTEIN 10"/>
    <property type="match status" value="1"/>
</dbReference>
<dbReference type="InterPro" id="IPR023393">
    <property type="entry name" value="START-like_dom_sf"/>
</dbReference>
<keyword evidence="7" id="KW-0282">Flagellum</keyword>
<keyword evidence="8" id="KW-0007">Acetylation</keyword>
<evidence type="ECO:0000256" key="1">
    <source>
        <dbReference type="ARBA" id="ARBA00004230"/>
    </source>
</evidence>
<evidence type="ECO:0000256" key="17">
    <source>
        <dbReference type="SAM" id="MobiDB-lite"/>
    </source>
</evidence>
<organism evidence="19 20">
    <name type="scientific">Ficedula albicollis</name>
    <name type="common">Collared flycatcher</name>
    <name type="synonym">Muscicapa albicollis</name>
    <dbReference type="NCBI Taxonomy" id="59894"/>
    <lineage>
        <taxon>Eukaryota</taxon>
        <taxon>Metazoa</taxon>
        <taxon>Chordata</taxon>
        <taxon>Craniata</taxon>
        <taxon>Vertebrata</taxon>
        <taxon>Euteleostomi</taxon>
        <taxon>Archelosauria</taxon>
        <taxon>Archosauria</taxon>
        <taxon>Dinosauria</taxon>
        <taxon>Saurischia</taxon>
        <taxon>Theropoda</taxon>
        <taxon>Coelurosauria</taxon>
        <taxon>Aves</taxon>
        <taxon>Neognathae</taxon>
        <taxon>Neoaves</taxon>
        <taxon>Telluraves</taxon>
        <taxon>Australaves</taxon>
        <taxon>Passeriformes</taxon>
        <taxon>Muscicapidae</taxon>
        <taxon>Ficedula</taxon>
    </lineage>
</organism>
<dbReference type="CDD" id="cd08871">
    <property type="entry name" value="START_STARD10-like"/>
    <property type="match status" value="1"/>
</dbReference>
<keyword evidence="5" id="KW-0963">Cytoplasm</keyword>
<evidence type="ECO:0000256" key="12">
    <source>
        <dbReference type="ARBA" id="ARBA00023136"/>
    </source>
</evidence>
<keyword evidence="6" id="KW-0597">Phosphoprotein</keyword>
<dbReference type="SUPFAM" id="SSF55961">
    <property type="entry name" value="Bet v1-like"/>
    <property type="match status" value="1"/>
</dbReference>
<dbReference type="GO" id="GO:0046581">
    <property type="term" value="C:intercellular canaliculus"/>
    <property type="evidence" value="ECO:0007669"/>
    <property type="project" value="TreeGrafter"/>
</dbReference>
<evidence type="ECO:0000256" key="16">
    <source>
        <dbReference type="ARBA" id="ARBA00080073"/>
    </source>
</evidence>
<feature type="region of interest" description="Disordered" evidence="17">
    <location>
        <begin position="271"/>
        <end position="295"/>
    </location>
</feature>
<keyword evidence="13" id="KW-0966">Cell projection</keyword>
<dbReference type="Ensembl" id="ENSFALT00000026342.1">
    <property type="protein sequence ID" value="ENSFALP00000016862.1"/>
    <property type="gene ID" value="ENSFALG00000023469.1"/>
</dbReference>